<keyword evidence="3" id="KW-1185">Reference proteome</keyword>
<comment type="caution">
    <text evidence="2">The sequence shown here is derived from an EMBL/GenBank/DDBJ whole genome shotgun (WGS) entry which is preliminary data.</text>
</comment>
<keyword evidence="1" id="KW-0812">Transmembrane</keyword>
<dbReference type="Proteomes" id="UP001330749">
    <property type="component" value="Unassembled WGS sequence"/>
</dbReference>
<keyword evidence="1" id="KW-1133">Transmembrane helix</keyword>
<evidence type="ECO:0000313" key="3">
    <source>
        <dbReference type="Proteomes" id="UP001330749"/>
    </source>
</evidence>
<organism evidence="2 3">
    <name type="scientific">Bacillus xiapuensis</name>
    <dbReference type="NCBI Taxonomy" id="2014075"/>
    <lineage>
        <taxon>Bacteria</taxon>
        <taxon>Bacillati</taxon>
        <taxon>Bacillota</taxon>
        <taxon>Bacilli</taxon>
        <taxon>Bacillales</taxon>
        <taxon>Bacillaceae</taxon>
        <taxon>Bacillus</taxon>
    </lineage>
</organism>
<dbReference type="EMBL" id="JARMQG010000084">
    <property type="protein sequence ID" value="MED3562384.1"/>
    <property type="molecule type" value="Genomic_DNA"/>
</dbReference>
<evidence type="ECO:0000256" key="1">
    <source>
        <dbReference type="SAM" id="Phobius"/>
    </source>
</evidence>
<name>A0ABU6N8N7_9BACI</name>
<accession>A0ABU6N8N7</accession>
<reference evidence="2 3" key="1">
    <citation type="submission" date="2023-03" db="EMBL/GenBank/DDBJ databases">
        <title>Bacillus Genome Sequencing.</title>
        <authorList>
            <person name="Dunlap C."/>
        </authorList>
    </citation>
    <scope>NUCLEOTIDE SEQUENCE [LARGE SCALE GENOMIC DNA]</scope>
    <source>
        <strain evidence="2 3">B-14544</strain>
    </source>
</reference>
<feature type="transmembrane region" description="Helical" evidence="1">
    <location>
        <begin position="214"/>
        <end position="236"/>
    </location>
</feature>
<proteinExistence type="predicted"/>
<evidence type="ECO:0000313" key="2">
    <source>
        <dbReference type="EMBL" id="MED3562384.1"/>
    </source>
</evidence>
<gene>
    <name evidence="2" type="ORF">P4447_07940</name>
</gene>
<feature type="transmembrane region" description="Helical" evidence="1">
    <location>
        <begin position="12"/>
        <end position="29"/>
    </location>
</feature>
<keyword evidence="1" id="KW-0472">Membrane</keyword>
<protein>
    <submittedName>
        <fullName evidence="2">Uncharacterized protein</fullName>
    </submittedName>
</protein>
<sequence>MRNIEITLREILISIVIVLVMVGLGFFLAESIHDTVTSDNEKYFKALKVDNNPDLFDYAIRTDVGDMLSYGQFKANEPVSDRLIKGKYYSINKTEEHYTMHTRTVTYKCGKHTCTRTEVYWTWDYVGEEDFNTKTFTYLGREFNYNKIHFYNYEYYDTVQTSSHVRFKIYIIPREFNGTLYSKASNKTIKDNSLYANQKIKEVIDGKEHSADHWVIGFWIAWSILIAAIVFIFIALDNKYINNKR</sequence>
<dbReference type="RefSeq" id="WP_327967305.1">
    <property type="nucleotide sequence ID" value="NZ_JARMQG010000084.1"/>
</dbReference>